<dbReference type="Gene3D" id="3.90.120.10">
    <property type="entry name" value="DNA Methylase, subunit A, domain 2"/>
    <property type="match status" value="1"/>
</dbReference>
<proteinExistence type="inferred from homology"/>
<dbReference type="GO" id="GO:0005634">
    <property type="term" value="C:nucleus"/>
    <property type="evidence" value="ECO:0007669"/>
    <property type="project" value="TreeGrafter"/>
</dbReference>
<dbReference type="Pfam" id="PF00145">
    <property type="entry name" value="DNA_methylase"/>
    <property type="match status" value="2"/>
</dbReference>
<dbReference type="InParanoid" id="A0A165FC19"/>
<dbReference type="STRING" id="1328760.A0A165FC19"/>
<dbReference type="GO" id="GO:0032259">
    <property type="term" value="P:methylation"/>
    <property type="evidence" value="ECO:0007669"/>
    <property type="project" value="UniProtKB-KW"/>
</dbReference>
<keyword evidence="8" id="KW-1185">Reference proteome</keyword>
<dbReference type="InterPro" id="IPR029063">
    <property type="entry name" value="SAM-dependent_MTases_sf"/>
</dbReference>
<evidence type="ECO:0000256" key="1">
    <source>
        <dbReference type="ARBA" id="ARBA00011975"/>
    </source>
</evidence>
<feature type="region of interest" description="Disordered" evidence="6">
    <location>
        <begin position="529"/>
        <end position="557"/>
    </location>
</feature>
<dbReference type="PRINTS" id="PR00105">
    <property type="entry name" value="C5METTRFRASE"/>
</dbReference>
<organism evidence="7 8">
    <name type="scientific">Xylona heveae (strain CBS 132557 / TC161)</name>
    <dbReference type="NCBI Taxonomy" id="1328760"/>
    <lineage>
        <taxon>Eukaryota</taxon>
        <taxon>Fungi</taxon>
        <taxon>Dikarya</taxon>
        <taxon>Ascomycota</taxon>
        <taxon>Pezizomycotina</taxon>
        <taxon>Xylonomycetes</taxon>
        <taxon>Xylonales</taxon>
        <taxon>Xylonaceae</taxon>
        <taxon>Xylona</taxon>
    </lineage>
</organism>
<dbReference type="PANTHER" id="PTHR10629">
    <property type="entry name" value="CYTOSINE-SPECIFIC METHYLTRANSFERASE"/>
    <property type="match status" value="1"/>
</dbReference>
<accession>A0A165FC19</accession>
<comment type="similarity">
    <text evidence="5">Belongs to the class I-like SAM-binding methyltransferase superfamily. C5-methyltransferase family.</text>
</comment>
<dbReference type="GeneID" id="28900500"/>
<evidence type="ECO:0000256" key="4">
    <source>
        <dbReference type="ARBA" id="ARBA00022691"/>
    </source>
</evidence>
<dbReference type="OMA" id="CCYWSPA"/>
<evidence type="ECO:0000256" key="5">
    <source>
        <dbReference type="PROSITE-ProRule" id="PRU01016"/>
    </source>
</evidence>
<feature type="region of interest" description="Disordered" evidence="6">
    <location>
        <begin position="240"/>
        <end position="265"/>
    </location>
</feature>
<dbReference type="PANTHER" id="PTHR10629:SF52">
    <property type="entry name" value="DNA (CYTOSINE-5)-METHYLTRANSFERASE 1"/>
    <property type="match status" value="1"/>
</dbReference>
<evidence type="ECO:0000256" key="6">
    <source>
        <dbReference type="SAM" id="MobiDB-lite"/>
    </source>
</evidence>
<dbReference type="Proteomes" id="UP000076632">
    <property type="component" value="Unassembled WGS sequence"/>
</dbReference>
<dbReference type="GO" id="GO:0003886">
    <property type="term" value="F:DNA (cytosine-5-)-methyltransferase activity"/>
    <property type="evidence" value="ECO:0007669"/>
    <property type="project" value="UniProtKB-EC"/>
</dbReference>
<gene>
    <name evidence="7" type="ORF">L228DRAFT_270088</name>
</gene>
<dbReference type="EMBL" id="KV407462">
    <property type="protein sequence ID" value="KZF20806.1"/>
    <property type="molecule type" value="Genomic_DNA"/>
</dbReference>
<keyword evidence="2 5" id="KW-0489">Methyltransferase</keyword>
<dbReference type="Gene3D" id="3.40.50.150">
    <property type="entry name" value="Vaccinia Virus protein VP39"/>
    <property type="match status" value="1"/>
</dbReference>
<sequence>MEDEIIFSEPVDDATIDLTSEQQVVDLSDDDDVVDLTTSGNANIGTDTGHLSSYRNAKLNLPRIYLENCCIDGLKISLNNTIELEDGDFLRVKEIFEDVSNSEISFRGWRLRRSKLMSGMLPKKLNELCWLLEVDEDDSRPHGIQGMEEIQPSQIKKRRGLKMTNQNFPSMSFRDDYRDVSCFPPEQKILDDLVLACRWKFVRYFRTAMDRIKGICHQEGIYRLCVDECDPGCEAPEERLRDDWRGESPKGGSGRGPSAQEERFNAREQEIVRESFAQFHRRQFFDLTSPEPEAMVIDVDAAETEPPRPPQPRLVIDLENEVKQNRYTFGDAFCGAGGTSRGAKMAGLAVDWGFDFDYSACDTYRRNFYGTRIYNIWAHQFISLTEDHKVDVLHLSPPCQFFSPAHTVQGQNDEMNIATQFALEAIIAKARPRVVTIEQTAGLPSRHDKFFAALILQIVAHGYSIHWRIINCAAYGLPQARKRVFLIAACPGEKIPPFPLPTHGDPIDDPHLRPYVTINEAIGKIPRNFPNHDIANTTPRNKQPYSGDEPHRSCITTSGGANTVHPCGRRDFTHREFACLQGFPLEHQFGNVKVKHQIGNAVPPVVARAFYEVIKKTLLASDGLL</sequence>
<feature type="active site" evidence="5">
    <location>
        <position position="399"/>
    </location>
</feature>
<dbReference type="GO" id="GO:0003677">
    <property type="term" value="F:DNA binding"/>
    <property type="evidence" value="ECO:0007669"/>
    <property type="project" value="TreeGrafter"/>
</dbReference>
<dbReference type="RefSeq" id="XP_018186361.1">
    <property type="nucleotide sequence ID" value="XM_018335363.1"/>
</dbReference>
<dbReference type="EC" id="2.1.1.37" evidence="1"/>
<evidence type="ECO:0000256" key="2">
    <source>
        <dbReference type="ARBA" id="ARBA00022603"/>
    </source>
</evidence>
<protein>
    <recommendedName>
        <fullName evidence="1">DNA (cytosine-5-)-methyltransferase</fullName>
        <ecNumber evidence="1">2.1.1.37</ecNumber>
    </recommendedName>
</protein>
<dbReference type="PROSITE" id="PS51679">
    <property type="entry name" value="SAM_MT_C5"/>
    <property type="match status" value="1"/>
</dbReference>
<keyword evidence="3 5" id="KW-0808">Transferase</keyword>
<name>A0A165FC19_XYLHT</name>
<evidence type="ECO:0000313" key="7">
    <source>
        <dbReference type="EMBL" id="KZF20806.1"/>
    </source>
</evidence>
<dbReference type="GO" id="GO:0044027">
    <property type="term" value="P:negative regulation of gene expression via chromosomal CpG island methylation"/>
    <property type="evidence" value="ECO:0007669"/>
    <property type="project" value="TreeGrafter"/>
</dbReference>
<dbReference type="OrthoDB" id="414133at2759"/>
<dbReference type="SUPFAM" id="SSF53335">
    <property type="entry name" value="S-adenosyl-L-methionine-dependent methyltransferases"/>
    <property type="match status" value="1"/>
</dbReference>
<dbReference type="InterPro" id="IPR050390">
    <property type="entry name" value="C5-Methyltransferase"/>
</dbReference>
<dbReference type="InterPro" id="IPR001525">
    <property type="entry name" value="C5_MeTfrase"/>
</dbReference>
<evidence type="ECO:0000256" key="3">
    <source>
        <dbReference type="ARBA" id="ARBA00022679"/>
    </source>
</evidence>
<evidence type="ECO:0000313" key="8">
    <source>
        <dbReference type="Proteomes" id="UP000076632"/>
    </source>
</evidence>
<feature type="compositionally biased region" description="Polar residues" evidence="6">
    <location>
        <begin position="534"/>
        <end position="544"/>
    </location>
</feature>
<keyword evidence="4 5" id="KW-0949">S-adenosyl-L-methionine</keyword>
<reference evidence="7 8" key="1">
    <citation type="journal article" date="2016" name="Fungal Biol.">
        <title>The genome of Xylona heveae provides a window into fungal endophytism.</title>
        <authorList>
            <person name="Gazis R."/>
            <person name="Kuo A."/>
            <person name="Riley R."/>
            <person name="LaButti K."/>
            <person name="Lipzen A."/>
            <person name="Lin J."/>
            <person name="Amirebrahimi M."/>
            <person name="Hesse C.N."/>
            <person name="Spatafora J.W."/>
            <person name="Henrissat B."/>
            <person name="Hainaut M."/>
            <person name="Grigoriev I.V."/>
            <person name="Hibbett D.S."/>
        </authorList>
    </citation>
    <scope>NUCLEOTIDE SEQUENCE [LARGE SCALE GENOMIC DNA]</scope>
    <source>
        <strain evidence="7 8">TC161</strain>
    </source>
</reference>
<dbReference type="AlphaFoldDB" id="A0A165FC19"/>